<dbReference type="InterPro" id="IPR013103">
    <property type="entry name" value="RVT_2"/>
</dbReference>
<dbReference type="PANTHER" id="PTHR11439:SF462">
    <property type="match status" value="1"/>
</dbReference>
<dbReference type="Proteomes" id="UP001454036">
    <property type="component" value="Unassembled WGS sequence"/>
</dbReference>
<evidence type="ECO:0000313" key="3">
    <source>
        <dbReference type="Proteomes" id="UP001454036"/>
    </source>
</evidence>
<dbReference type="EMBL" id="BAABME010000496">
    <property type="protein sequence ID" value="GAA0143258.1"/>
    <property type="molecule type" value="Genomic_DNA"/>
</dbReference>
<dbReference type="Pfam" id="PF07727">
    <property type="entry name" value="RVT_2"/>
    <property type="match status" value="1"/>
</dbReference>
<proteinExistence type="predicted"/>
<reference evidence="2 3" key="1">
    <citation type="submission" date="2024-01" db="EMBL/GenBank/DDBJ databases">
        <title>The complete chloroplast genome sequence of Lithospermum erythrorhizon: insights into the phylogenetic relationship among Boraginaceae species and the maternal lineages of purple gromwells.</title>
        <authorList>
            <person name="Okada T."/>
            <person name="Watanabe K."/>
        </authorList>
    </citation>
    <scope>NUCLEOTIDE SEQUENCE [LARGE SCALE GENOMIC DNA]</scope>
</reference>
<dbReference type="InterPro" id="IPR043502">
    <property type="entry name" value="DNA/RNA_pol_sf"/>
</dbReference>
<gene>
    <name evidence="2" type="ORF">LIER_03984</name>
</gene>
<name>A0AAV3NWA6_LITER</name>
<dbReference type="AlphaFoldDB" id="A0AAV3NWA6"/>
<protein>
    <recommendedName>
        <fullName evidence="1">Reverse transcriptase Ty1/copia-type domain-containing protein</fullName>
    </recommendedName>
</protein>
<dbReference type="PANTHER" id="PTHR11439">
    <property type="entry name" value="GAG-POL-RELATED RETROTRANSPOSON"/>
    <property type="match status" value="1"/>
</dbReference>
<organism evidence="2 3">
    <name type="scientific">Lithospermum erythrorhizon</name>
    <name type="common">Purple gromwell</name>
    <name type="synonym">Lithospermum officinale var. erythrorhizon</name>
    <dbReference type="NCBI Taxonomy" id="34254"/>
    <lineage>
        <taxon>Eukaryota</taxon>
        <taxon>Viridiplantae</taxon>
        <taxon>Streptophyta</taxon>
        <taxon>Embryophyta</taxon>
        <taxon>Tracheophyta</taxon>
        <taxon>Spermatophyta</taxon>
        <taxon>Magnoliopsida</taxon>
        <taxon>eudicotyledons</taxon>
        <taxon>Gunneridae</taxon>
        <taxon>Pentapetalae</taxon>
        <taxon>asterids</taxon>
        <taxon>lamiids</taxon>
        <taxon>Boraginales</taxon>
        <taxon>Boraginaceae</taxon>
        <taxon>Boraginoideae</taxon>
        <taxon>Lithospermeae</taxon>
        <taxon>Lithospermum</taxon>
    </lineage>
</organism>
<keyword evidence="3" id="KW-1185">Reference proteome</keyword>
<sequence>MDVYNTFLHRDLAEEVYMRIPPGFEKGRAGQGVRLNVLVYVDDIIISGNDTKQLQRFKQYLSTCFKLNYLGKLKYFLGIEIARSTEGLFLCQIKYALDIISEAGLLGEKPATLFPMEQNPGHPFSSLPTTRRYFPPSTRPGLLEAPSLLRRDCDLMLSGWSDSDRATCPQTRRSVTGRIVYLDSSPLSWKSKKHDTVSLSSAVLKRRIELADIFIKSLGRQQLEFLLVKLGIHNLHTPI</sequence>
<evidence type="ECO:0000259" key="1">
    <source>
        <dbReference type="Pfam" id="PF07727"/>
    </source>
</evidence>
<evidence type="ECO:0000313" key="2">
    <source>
        <dbReference type="EMBL" id="GAA0143258.1"/>
    </source>
</evidence>
<comment type="caution">
    <text evidence="2">The sequence shown here is derived from an EMBL/GenBank/DDBJ whole genome shotgun (WGS) entry which is preliminary data.</text>
</comment>
<feature type="domain" description="Reverse transcriptase Ty1/copia-type" evidence="1">
    <location>
        <begin position="34"/>
        <end position="112"/>
    </location>
</feature>
<accession>A0AAV3NWA6</accession>
<dbReference type="SUPFAM" id="SSF56672">
    <property type="entry name" value="DNA/RNA polymerases"/>
    <property type="match status" value="1"/>
</dbReference>